<comment type="similarity">
    <text evidence="4">Belongs to the fabD family.</text>
</comment>
<dbReference type="Gene3D" id="3.40.366.10">
    <property type="entry name" value="Malonyl-Coenzyme A Acyl Carrier Protein, domain 2"/>
    <property type="match status" value="1"/>
</dbReference>
<dbReference type="SUPFAM" id="SSF52151">
    <property type="entry name" value="FabD/lysophospholipase-like"/>
    <property type="match status" value="1"/>
</dbReference>
<sequence length="316" mass="35047">MRYGILFSGQGAQRSGMGVELMADSLFSKIITEASELINLDLFAIMKNEHGELNKTEYVQPALVAVSYGIYRMLERDLPNLPIKGMIGLSLGEYAALFASKAISFSAGMQLLTARAEFMQADADKVDSTLAAILNPEIHKIEDLCHELRSKGKQIYVANYNSPAQLVIGGIISDVQEAVTQIEQKGLAKRTVVLKVNGAFHTPLFNGAQEKMHQQLQNVNFITPTLPVISNTTVMPFEKATINLVLERQLAVPTHYGAGLQYLIEHQQIDTTLEIGPGKTLTRFAKQISPQLKTSHISDLDSYQKFIKEYRYGSQR</sequence>
<reference evidence="6 7" key="1">
    <citation type="submission" date="2018-07" db="EMBL/GenBank/DDBJ databases">
        <title>Phylogenomic Insights into understanding Host Adaptation of Lactobacillus reuteri by a novel species, Lactobacillus spp. M31.</title>
        <authorList>
            <person name="Sharma S."/>
            <person name="Patil P."/>
            <person name="Korpole S."/>
            <person name="Patil P.B."/>
        </authorList>
    </citation>
    <scope>NUCLEOTIDE SEQUENCE [LARGE SCALE GENOMIC DNA]</scope>
    <source>
        <strain evidence="6 7">M31</strain>
    </source>
</reference>
<evidence type="ECO:0000256" key="3">
    <source>
        <dbReference type="ARBA" id="ARBA00048462"/>
    </source>
</evidence>
<evidence type="ECO:0000313" key="6">
    <source>
        <dbReference type="EMBL" id="MBD5807258.1"/>
    </source>
</evidence>
<proteinExistence type="inferred from homology"/>
<evidence type="ECO:0000259" key="5">
    <source>
        <dbReference type="SMART" id="SM00827"/>
    </source>
</evidence>
<dbReference type="RefSeq" id="WP_191668471.1">
    <property type="nucleotide sequence ID" value="NZ_QORN01000040.1"/>
</dbReference>
<dbReference type="EMBL" id="QORN01000040">
    <property type="protein sequence ID" value="MBD5807258.1"/>
    <property type="molecule type" value="Genomic_DNA"/>
</dbReference>
<keyword evidence="7" id="KW-1185">Reference proteome</keyword>
<dbReference type="InterPro" id="IPR014043">
    <property type="entry name" value="Acyl_transferase_dom"/>
</dbReference>
<feature type="domain" description="Malonyl-CoA:ACP transacylase (MAT)" evidence="5">
    <location>
        <begin position="6"/>
        <end position="301"/>
    </location>
</feature>
<dbReference type="InterPro" id="IPR016035">
    <property type="entry name" value="Acyl_Trfase/lysoPLipase"/>
</dbReference>
<evidence type="ECO:0000256" key="4">
    <source>
        <dbReference type="PIRNR" id="PIRNR000446"/>
    </source>
</evidence>
<evidence type="ECO:0000256" key="2">
    <source>
        <dbReference type="ARBA" id="ARBA00023315"/>
    </source>
</evidence>
<dbReference type="SMART" id="SM00827">
    <property type="entry name" value="PKS_AT"/>
    <property type="match status" value="1"/>
</dbReference>
<dbReference type="PANTHER" id="PTHR42681">
    <property type="entry name" value="MALONYL-COA-ACYL CARRIER PROTEIN TRANSACYLASE, MITOCHONDRIAL"/>
    <property type="match status" value="1"/>
</dbReference>
<organism evidence="6 7">
    <name type="scientific">Limosilactobacillus walteri</name>
    <dbReference type="NCBI Taxonomy" id="2268022"/>
    <lineage>
        <taxon>Bacteria</taxon>
        <taxon>Bacillati</taxon>
        <taxon>Bacillota</taxon>
        <taxon>Bacilli</taxon>
        <taxon>Lactobacillales</taxon>
        <taxon>Lactobacillaceae</taxon>
        <taxon>Limosilactobacillus</taxon>
    </lineage>
</organism>
<protein>
    <recommendedName>
        <fullName evidence="4">Malonyl CoA-acyl carrier protein transacylase</fullName>
        <ecNumber evidence="4">2.3.1.39</ecNumber>
    </recommendedName>
</protein>
<dbReference type="InterPro" id="IPR016036">
    <property type="entry name" value="Malonyl_transacylase_ACP-bd"/>
</dbReference>
<dbReference type="SUPFAM" id="SSF55048">
    <property type="entry name" value="Probable ACP-binding domain of malonyl-CoA ACP transacylase"/>
    <property type="match status" value="1"/>
</dbReference>
<gene>
    <name evidence="6" type="ORF">DTK66_09140</name>
</gene>
<dbReference type="InterPro" id="IPR001227">
    <property type="entry name" value="Ac_transferase_dom_sf"/>
</dbReference>
<evidence type="ECO:0000256" key="1">
    <source>
        <dbReference type="ARBA" id="ARBA00022679"/>
    </source>
</evidence>
<dbReference type="InterPro" id="IPR050858">
    <property type="entry name" value="Mal-CoA-ACP_Trans/PKS_FabD"/>
</dbReference>
<dbReference type="PANTHER" id="PTHR42681:SF1">
    <property type="entry name" value="MALONYL-COA-ACYL CARRIER PROTEIN TRANSACYLASE, MITOCHONDRIAL"/>
    <property type="match status" value="1"/>
</dbReference>
<dbReference type="Gene3D" id="3.30.70.250">
    <property type="entry name" value="Malonyl-CoA ACP transacylase, ACP-binding"/>
    <property type="match status" value="1"/>
</dbReference>
<keyword evidence="2 4" id="KW-0012">Acyltransferase</keyword>
<dbReference type="Proteomes" id="UP000704341">
    <property type="component" value="Unassembled WGS sequence"/>
</dbReference>
<dbReference type="EC" id="2.3.1.39" evidence="4"/>
<dbReference type="InterPro" id="IPR024925">
    <property type="entry name" value="Malonyl_CoA-ACP_transAc"/>
</dbReference>
<comment type="caution">
    <text evidence="6">The sequence shown here is derived from an EMBL/GenBank/DDBJ whole genome shotgun (WGS) entry which is preliminary data.</text>
</comment>
<accession>A0ABR8P945</accession>
<dbReference type="Pfam" id="PF00698">
    <property type="entry name" value="Acyl_transf_1"/>
    <property type="match status" value="1"/>
</dbReference>
<name>A0ABR8P945_9LACO</name>
<evidence type="ECO:0000313" key="7">
    <source>
        <dbReference type="Proteomes" id="UP000704341"/>
    </source>
</evidence>
<comment type="catalytic activity">
    <reaction evidence="3 4">
        <text>holo-[ACP] + malonyl-CoA = malonyl-[ACP] + CoA</text>
        <dbReference type="Rhea" id="RHEA:41792"/>
        <dbReference type="Rhea" id="RHEA-COMP:9623"/>
        <dbReference type="Rhea" id="RHEA-COMP:9685"/>
        <dbReference type="ChEBI" id="CHEBI:57287"/>
        <dbReference type="ChEBI" id="CHEBI:57384"/>
        <dbReference type="ChEBI" id="CHEBI:64479"/>
        <dbReference type="ChEBI" id="CHEBI:78449"/>
        <dbReference type="EC" id="2.3.1.39"/>
    </reaction>
</comment>
<dbReference type="PIRSF" id="PIRSF000446">
    <property type="entry name" value="Mct"/>
    <property type="match status" value="1"/>
</dbReference>
<keyword evidence="1 4" id="KW-0808">Transferase</keyword>